<dbReference type="EMBL" id="CP107525">
    <property type="protein sequence ID" value="UZW64219.1"/>
    <property type="molecule type" value="Genomic_DNA"/>
</dbReference>
<dbReference type="AlphaFoldDB" id="A0AAN1B492"/>
<evidence type="ECO:0000313" key="2">
    <source>
        <dbReference type="Proteomes" id="UP001164481"/>
    </source>
</evidence>
<reference evidence="1" key="1">
    <citation type="submission" date="2022-10" db="EMBL/GenBank/DDBJ databases">
        <authorList>
            <person name="Wei X."/>
        </authorList>
    </citation>
    <scope>NUCLEOTIDE SEQUENCE</scope>
    <source>
        <strain evidence="1">SD2</strain>
    </source>
</reference>
<organism evidence="1 2">
    <name type="scientific">Mycoplasmopsis synoviae</name>
    <name type="common">Mycoplasma synoviae</name>
    <dbReference type="NCBI Taxonomy" id="2109"/>
    <lineage>
        <taxon>Bacteria</taxon>
        <taxon>Bacillati</taxon>
        <taxon>Mycoplasmatota</taxon>
        <taxon>Mycoplasmoidales</taxon>
        <taxon>Metamycoplasmataceae</taxon>
        <taxon>Mycoplasmopsis</taxon>
    </lineage>
</organism>
<protein>
    <recommendedName>
        <fullName evidence="3">Glucose-6-phosphate isomerase</fullName>
    </recommendedName>
</protein>
<gene>
    <name evidence="1" type="ORF">OIE46_02420</name>
</gene>
<dbReference type="GO" id="GO:0097367">
    <property type="term" value="F:carbohydrate derivative binding"/>
    <property type="evidence" value="ECO:0007669"/>
    <property type="project" value="InterPro"/>
</dbReference>
<accession>A0AAN1B492</accession>
<name>A0AAN1B492_MYCSY</name>
<dbReference type="GO" id="GO:1901135">
    <property type="term" value="P:carbohydrate derivative metabolic process"/>
    <property type="evidence" value="ECO:0007669"/>
    <property type="project" value="InterPro"/>
</dbReference>
<dbReference type="GeneID" id="93530235"/>
<evidence type="ECO:0000313" key="1">
    <source>
        <dbReference type="EMBL" id="UZW64219.1"/>
    </source>
</evidence>
<dbReference type="RefSeq" id="WP_011283591.1">
    <property type="nucleotide sequence ID" value="NZ_CP012624.1"/>
</dbReference>
<dbReference type="Proteomes" id="UP001164481">
    <property type="component" value="Chromosome"/>
</dbReference>
<sequence>MSNVNIKNNNYDKNYLIENERFLSRQISKIVSLDFDRSENIAFNDIANSFSKKNSGIKHIVNFCDNIYNLNLDYLLILTPSDLKISILACLDFVLGKQDFNEDKKIKFIFIDESESSSSIDEKIDYFFEKVRDNRVGLLFIDEIVKNEKLKKVGQNLIIKFNKFSSHFIVKKYLFYVGKRSLFSQNYENLNLLKENILFSSEDIHNDYNIFSENVLIFLALKGINISKLIDGYEIEVNKIFFKTSEMPKSLDLAVSLYEARNELFVEEDTQKIFFVAYDDFLINISKLFSIKYQKLLSKYRAFCDYLHFPRQIYSVGQIVLNGAKNIFMIYLTINNKIFDFQFSSNLNDNYGQDFENYTLNEMKRHSKDVFDNNFLSLNPNSKSIEINLENNKEQTLGELLAILYWSKIFYSMISSQKAF</sequence>
<evidence type="ECO:0008006" key="3">
    <source>
        <dbReference type="Google" id="ProtNLM"/>
    </source>
</evidence>
<dbReference type="InterPro" id="IPR046348">
    <property type="entry name" value="SIS_dom_sf"/>
</dbReference>
<dbReference type="SUPFAM" id="SSF53697">
    <property type="entry name" value="SIS domain"/>
    <property type="match status" value="1"/>
</dbReference>
<proteinExistence type="predicted"/>
<dbReference type="Gene3D" id="3.40.50.10490">
    <property type="entry name" value="Glucose-6-phosphate isomerase like protein, domain 1"/>
    <property type="match status" value="2"/>
</dbReference>
<reference evidence="1" key="2">
    <citation type="submission" date="2022-11" db="EMBL/GenBank/DDBJ databases">
        <title>complete genomes of mycoplasma synoviae ZX313 strain and SD2 strain.</title>
        <authorList>
            <person name="Zhong Q."/>
        </authorList>
    </citation>
    <scope>NUCLEOTIDE SEQUENCE</scope>
    <source>
        <strain evidence="1">SD2</strain>
    </source>
</reference>